<dbReference type="EMBL" id="LASV01000079">
    <property type="protein sequence ID" value="KKA23997.1"/>
    <property type="molecule type" value="Genomic_DNA"/>
</dbReference>
<sequence>MAETYDLRDYDSQEDAQDVPYSNLVSAACLIADLFEKAGILYAVMGGFALKLMGSTRDTNDVDIAFQAPGKMRELWSIVEKEPRLVVANGLRRIYFGIMRVFVKTGTGYVN</sequence>
<dbReference type="InterPro" id="IPR043519">
    <property type="entry name" value="NT_sf"/>
</dbReference>
<dbReference type="OrthoDB" id="10066232at2759"/>
<dbReference type="RefSeq" id="XP_013330609.1">
    <property type="nucleotide sequence ID" value="XM_013475155.1"/>
</dbReference>
<accession>A0A0F4Z0E5</accession>
<comment type="caution">
    <text evidence="1">The sequence shown here is derived from an EMBL/GenBank/DDBJ whole genome shotgun (WGS) entry which is preliminary data.</text>
</comment>
<dbReference type="Proteomes" id="UP000053958">
    <property type="component" value="Unassembled WGS sequence"/>
</dbReference>
<organism evidence="1 2">
    <name type="scientific">Rasamsonia emersonii (strain ATCC 16479 / CBS 393.64 / IMI 116815)</name>
    <dbReference type="NCBI Taxonomy" id="1408163"/>
    <lineage>
        <taxon>Eukaryota</taxon>
        <taxon>Fungi</taxon>
        <taxon>Dikarya</taxon>
        <taxon>Ascomycota</taxon>
        <taxon>Pezizomycotina</taxon>
        <taxon>Eurotiomycetes</taxon>
        <taxon>Eurotiomycetidae</taxon>
        <taxon>Eurotiales</taxon>
        <taxon>Trichocomaceae</taxon>
        <taxon>Rasamsonia</taxon>
    </lineage>
</organism>
<proteinExistence type="predicted"/>
<reference evidence="1 2" key="1">
    <citation type="submission" date="2015-04" db="EMBL/GenBank/DDBJ databases">
        <authorList>
            <person name="Heijne W.H."/>
            <person name="Fedorova N.D."/>
            <person name="Nierman W.C."/>
            <person name="Vollebregt A.W."/>
            <person name="Zhao Z."/>
            <person name="Wu L."/>
            <person name="Kumar M."/>
            <person name="Stam H."/>
            <person name="van den Berg M.A."/>
            <person name="Pel H.J."/>
        </authorList>
    </citation>
    <scope>NUCLEOTIDE SEQUENCE [LARGE SCALE GENOMIC DNA]</scope>
    <source>
        <strain evidence="1 2">CBS 393.64</strain>
    </source>
</reference>
<gene>
    <name evidence="1" type="ORF">T310_1979</name>
</gene>
<name>A0A0F4Z0E5_RASE3</name>
<dbReference type="AlphaFoldDB" id="A0A0F4Z0E5"/>
<protein>
    <submittedName>
        <fullName evidence="1">Uncharacterized protein</fullName>
    </submittedName>
</protein>
<dbReference type="SUPFAM" id="SSF81301">
    <property type="entry name" value="Nucleotidyltransferase"/>
    <property type="match status" value="1"/>
</dbReference>
<evidence type="ECO:0000313" key="2">
    <source>
        <dbReference type="Proteomes" id="UP000053958"/>
    </source>
</evidence>
<dbReference type="Gene3D" id="3.30.460.40">
    <property type="match status" value="1"/>
</dbReference>
<dbReference type="GeneID" id="25314330"/>
<keyword evidence="2" id="KW-1185">Reference proteome</keyword>
<evidence type="ECO:0000313" key="1">
    <source>
        <dbReference type="EMBL" id="KKA23997.1"/>
    </source>
</evidence>